<dbReference type="AlphaFoldDB" id="A0A840EEE9"/>
<keyword evidence="3 8" id="KW-1134">Transmembrane beta strand</keyword>
<feature type="signal peptide" evidence="10">
    <location>
        <begin position="1"/>
        <end position="19"/>
    </location>
</feature>
<dbReference type="Gene3D" id="2.60.40.1120">
    <property type="entry name" value="Carboxypeptidase-like, regulatory domain"/>
    <property type="match status" value="1"/>
</dbReference>
<dbReference type="Gene3D" id="2.170.130.10">
    <property type="entry name" value="TonB-dependent receptor, plug domain"/>
    <property type="match status" value="1"/>
</dbReference>
<dbReference type="EMBL" id="JACIFF010000007">
    <property type="protein sequence ID" value="MBB4080179.1"/>
    <property type="molecule type" value="Genomic_DNA"/>
</dbReference>
<dbReference type="Pfam" id="PF07715">
    <property type="entry name" value="Plug"/>
    <property type="match status" value="1"/>
</dbReference>
<dbReference type="RefSeq" id="WP_183496415.1">
    <property type="nucleotide sequence ID" value="NZ_JACIFF010000007.1"/>
</dbReference>
<dbReference type="InterPro" id="IPR000531">
    <property type="entry name" value="Beta-barrel_TonB"/>
</dbReference>
<comment type="similarity">
    <text evidence="8 9">Belongs to the TonB-dependent receptor family.</text>
</comment>
<evidence type="ECO:0000256" key="7">
    <source>
        <dbReference type="ARBA" id="ARBA00023237"/>
    </source>
</evidence>
<dbReference type="Pfam" id="PF00593">
    <property type="entry name" value="TonB_dep_Rec_b-barrel"/>
    <property type="match status" value="1"/>
</dbReference>
<organism evidence="13 14">
    <name type="scientific">Neolewinella aquimaris</name>
    <dbReference type="NCBI Taxonomy" id="1835722"/>
    <lineage>
        <taxon>Bacteria</taxon>
        <taxon>Pseudomonadati</taxon>
        <taxon>Bacteroidota</taxon>
        <taxon>Saprospiria</taxon>
        <taxon>Saprospirales</taxon>
        <taxon>Lewinellaceae</taxon>
        <taxon>Neolewinella</taxon>
    </lineage>
</organism>
<reference evidence="13 14" key="1">
    <citation type="submission" date="2020-08" db="EMBL/GenBank/DDBJ databases">
        <title>Genomic Encyclopedia of Type Strains, Phase IV (KMG-IV): sequencing the most valuable type-strain genomes for metagenomic binning, comparative biology and taxonomic classification.</title>
        <authorList>
            <person name="Goeker M."/>
        </authorList>
    </citation>
    <scope>NUCLEOTIDE SEQUENCE [LARGE SCALE GENOMIC DNA]</scope>
    <source>
        <strain evidence="13 14">DSM 105137</strain>
    </source>
</reference>
<evidence type="ECO:0000256" key="8">
    <source>
        <dbReference type="PROSITE-ProRule" id="PRU01360"/>
    </source>
</evidence>
<evidence type="ECO:0000313" key="13">
    <source>
        <dbReference type="EMBL" id="MBB4080179.1"/>
    </source>
</evidence>
<evidence type="ECO:0000256" key="5">
    <source>
        <dbReference type="ARBA" id="ARBA00023077"/>
    </source>
</evidence>
<evidence type="ECO:0000259" key="12">
    <source>
        <dbReference type="Pfam" id="PF07715"/>
    </source>
</evidence>
<keyword evidence="10" id="KW-0732">Signal</keyword>
<sequence>MKHLLSLLMALLCSAAIYGQTTVSGTIMDSDGFPLIGATILAKGTTVGTVADLDGNYSLTVPADVVELEYSFTGYETQTVILSGQTVVDVVMSEGIALDEIVVTGYATTTKRQTTAAISTVSTEELSAVPSGNVEQQLQGRAAGVTVITNGQPGTNSIIRIRGFGSFGGNQPLYVVDGVPVGGIGFLSPDDIEATSVLKDASSASIYGARASGGVVVIQTKRGSKTPSPLKISYDGLVGFSDPGEGQPILTPQQDADKTWEAFYNDGLVPGDANFTHPQYGSGAQPVLPDYILVGDRNGVVGSVDLEAERALYNIDANAGGLYQVVRANKEGTDWYDAITSTGVLQRHTLGLQGSTEDARYYVGMGIQTIDGILKNNGADRYSFRANTEFNLGSKVRIGENLQFTYSTQRGFIGGGGGQNVARDENAILSAFRLNPLIPVYDEFGGYAGTAARGFGNPRNPVAERDGVANNQNFNTGAFGNFYVEVEPIEALTLRSSIGGNYYAYNGNFYNRQTYENAENNGSFGYGEYQGYGYDWTWTNTANYKTSIGANNFDVLLGIESLSANNGRQSGASGINPFSRTVDFINLSTITTNPPSSNFNVPQKFFSIFGQLNYNWNDRYYLTGVLRRDGSSKFGSDNRYGVFPAVSGAWRVTGESFMQNQNLLADLKIRGGWGQMGNSNNVDADNRFNLFAQGVGQGSYPITGSNSNASNGFYLSRIGTERAKWESSETTNIGFDATFIGGKIDFVVDFWRKTTNDLLVRLPLPAVTGPVATAPFVNIGSMRNQGIDAQIIYRDKLAQDFSFELTLNGALLQNEITKFTDDTDFFDRSGTRINGTIVRNEVGRPLSSFFGYKVLGLFQSDSEVSSAPTQDGAAPGRFRFEDNNSRDENGDLTGIPDGIIDEADRTFLGSAVPDFTGGLNLKLMYKSFDLTTFFYTSLGNEIYNNSKWFTDFYGTFNGAAVSTRVLDSWTPQNTDTDVPIYESASNLSTSQQSTSYYVEDGSYLRLTNLTLGYTLPAGALGGAFSNLRFAVSGNNLFTITGYDGLDPAVGGSADTDFGVDVGNYPVSRSYNFQVSVDF</sequence>
<dbReference type="Gene3D" id="2.40.170.20">
    <property type="entry name" value="TonB-dependent receptor, beta-barrel domain"/>
    <property type="match status" value="1"/>
</dbReference>
<accession>A0A840EEE9</accession>
<keyword evidence="6 8" id="KW-0472">Membrane</keyword>
<dbReference type="InterPro" id="IPR037066">
    <property type="entry name" value="Plug_dom_sf"/>
</dbReference>
<keyword evidence="5 9" id="KW-0798">TonB box</keyword>
<evidence type="ECO:0000256" key="2">
    <source>
        <dbReference type="ARBA" id="ARBA00022448"/>
    </source>
</evidence>
<dbReference type="InterPro" id="IPR036942">
    <property type="entry name" value="Beta-barrel_TonB_sf"/>
</dbReference>
<evidence type="ECO:0000259" key="11">
    <source>
        <dbReference type="Pfam" id="PF00593"/>
    </source>
</evidence>
<dbReference type="InterPro" id="IPR023996">
    <property type="entry name" value="TonB-dep_OMP_SusC/RagA"/>
</dbReference>
<dbReference type="Proteomes" id="UP000576209">
    <property type="component" value="Unassembled WGS sequence"/>
</dbReference>
<dbReference type="InterPro" id="IPR012910">
    <property type="entry name" value="Plug_dom"/>
</dbReference>
<name>A0A840EEE9_9BACT</name>
<dbReference type="GO" id="GO:0009279">
    <property type="term" value="C:cell outer membrane"/>
    <property type="evidence" value="ECO:0007669"/>
    <property type="project" value="UniProtKB-SubCell"/>
</dbReference>
<evidence type="ECO:0000256" key="10">
    <source>
        <dbReference type="SAM" id="SignalP"/>
    </source>
</evidence>
<keyword evidence="2 8" id="KW-0813">Transport</keyword>
<dbReference type="InterPro" id="IPR039426">
    <property type="entry name" value="TonB-dep_rcpt-like"/>
</dbReference>
<keyword evidence="14" id="KW-1185">Reference proteome</keyword>
<keyword evidence="7 8" id="KW-0998">Cell outer membrane</keyword>
<evidence type="ECO:0000256" key="4">
    <source>
        <dbReference type="ARBA" id="ARBA00022692"/>
    </source>
</evidence>
<dbReference type="PROSITE" id="PS52016">
    <property type="entry name" value="TONB_DEPENDENT_REC_3"/>
    <property type="match status" value="1"/>
</dbReference>
<evidence type="ECO:0000313" key="14">
    <source>
        <dbReference type="Proteomes" id="UP000576209"/>
    </source>
</evidence>
<dbReference type="NCBIfam" id="TIGR04057">
    <property type="entry name" value="SusC_RagA_signa"/>
    <property type="match status" value="1"/>
</dbReference>
<proteinExistence type="inferred from homology"/>
<dbReference type="SUPFAM" id="SSF56935">
    <property type="entry name" value="Porins"/>
    <property type="match status" value="1"/>
</dbReference>
<evidence type="ECO:0000256" key="1">
    <source>
        <dbReference type="ARBA" id="ARBA00004571"/>
    </source>
</evidence>
<keyword evidence="4 8" id="KW-0812">Transmembrane</keyword>
<dbReference type="Pfam" id="PF13715">
    <property type="entry name" value="CarbopepD_reg_2"/>
    <property type="match status" value="1"/>
</dbReference>
<evidence type="ECO:0000256" key="9">
    <source>
        <dbReference type="RuleBase" id="RU003357"/>
    </source>
</evidence>
<gene>
    <name evidence="13" type="ORF">GGR28_002809</name>
</gene>
<dbReference type="SUPFAM" id="SSF49464">
    <property type="entry name" value="Carboxypeptidase regulatory domain-like"/>
    <property type="match status" value="1"/>
</dbReference>
<feature type="domain" description="TonB-dependent receptor plug" evidence="12">
    <location>
        <begin position="111"/>
        <end position="215"/>
    </location>
</feature>
<comment type="subcellular location">
    <subcellularLocation>
        <location evidence="1 8">Cell outer membrane</location>
        <topology evidence="1 8">Multi-pass membrane protein</topology>
    </subcellularLocation>
</comment>
<evidence type="ECO:0000256" key="3">
    <source>
        <dbReference type="ARBA" id="ARBA00022452"/>
    </source>
</evidence>
<feature type="chain" id="PRO_5032515396" evidence="10">
    <location>
        <begin position="20"/>
        <end position="1078"/>
    </location>
</feature>
<dbReference type="InterPro" id="IPR008969">
    <property type="entry name" value="CarboxyPept-like_regulatory"/>
</dbReference>
<protein>
    <submittedName>
        <fullName evidence="13">TonB-linked SusC/RagA family outer membrane protein</fullName>
    </submittedName>
</protein>
<dbReference type="InterPro" id="IPR023997">
    <property type="entry name" value="TonB-dep_OMP_SusC/RagA_CS"/>
</dbReference>
<comment type="caution">
    <text evidence="13">The sequence shown here is derived from an EMBL/GenBank/DDBJ whole genome shotgun (WGS) entry which is preliminary data.</text>
</comment>
<feature type="domain" description="TonB-dependent receptor-like beta-barrel" evidence="11">
    <location>
        <begin position="445"/>
        <end position="1036"/>
    </location>
</feature>
<evidence type="ECO:0000256" key="6">
    <source>
        <dbReference type="ARBA" id="ARBA00023136"/>
    </source>
</evidence>
<dbReference type="NCBIfam" id="TIGR04056">
    <property type="entry name" value="OMP_RagA_SusC"/>
    <property type="match status" value="1"/>
</dbReference>